<evidence type="ECO:0000259" key="1">
    <source>
        <dbReference type="PROSITE" id="PS51186"/>
    </source>
</evidence>
<organism evidence="2 3">
    <name type="scientific">Haloactinopolyspora alba</name>
    <dbReference type="NCBI Taxonomy" id="648780"/>
    <lineage>
        <taxon>Bacteria</taxon>
        <taxon>Bacillati</taxon>
        <taxon>Actinomycetota</taxon>
        <taxon>Actinomycetes</taxon>
        <taxon>Jiangellales</taxon>
        <taxon>Jiangellaceae</taxon>
        <taxon>Haloactinopolyspora</taxon>
    </lineage>
</organism>
<evidence type="ECO:0000313" key="2">
    <source>
        <dbReference type="EMBL" id="PSK98278.1"/>
    </source>
</evidence>
<feature type="domain" description="N-acetyltransferase" evidence="1">
    <location>
        <begin position="23"/>
        <end position="191"/>
    </location>
</feature>
<dbReference type="InterPro" id="IPR000182">
    <property type="entry name" value="GNAT_dom"/>
</dbReference>
<dbReference type="Pfam" id="PF13508">
    <property type="entry name" value="Acetyltransf_7"/>
    <property type="match status" value="1"/>
</dbReference>
<dbReference type="AlphaFoldDB" id="A0A2P8DM50"/>
<reference evidence="2 3" key="1">
    <citation type="submission" date="2018-03" db="EMBL/GenBank/DDBJ databases">
        <title>Genomic Encyclopedia of Archaeal and Bacterial Type Strains, Phase II (KMG-II): from individual species to whole genera.</title>
        <authorList>
            <person name="Goeker M."/>
        </authorList>
    </citation>
    <scope>NUCLEOTIDE SEQUENCE [LARGE SCALE GENOMIC DNA]</scope>
    <source>
        <strain evidence="2 3">DSM 45211</strain>
    </source>
</reference>
<keyword evidence="2" id="KW-0808">Transferase</keyword>
<sequence length="191" mass="20673">MARTAPSRHVAGGSLRTVEGMEETVERVAHVEPELRDWMLNCWVDVTNDGGSVGFVGPVDADDVRPTLDGELAGMTAGTTTLGVLRVDGTPAGFGFLVGSAKPLFRHWATVLRLQVHPKWQGGGRGRRLLDGLAELARADGLEFLHLTYRDGTGLGRFYESCGYVETGRVPGMIRVAPGDDRDSVIMIRKL</sequence>
<gene>
    <name evidence="2" type="ORF">CLV30_12064</name>
</gene>
<dbReference type="InterPro" id="IPR016181">
    <property type="entry name" value="Acyl_CoA_acyltransferase"/>
</dbReference>
<dbReference type="PROSITE" id="PS51186">
    <property type="entry name" value="GNAT"/>
    <property type="match status" value="1"/>
</dbReference>
<name>A0A2P8DM50_9ACTN</name>
<keyword evidence="3" id="KW-1185">Reference proteome</keyword>
<evidence type="ECO:0000313" key="3">
    <source>
        <dbReference type="Proteomes" id="UP000243528"/>
    </source>
</evidence>
<dbReference type="GO" id="GO:0016747">
    <property type="term" value="F:acyltransferase activity, transferring groups other than amino-acyl groups"/>
    <property type="evidence" value="ECO:0007669"/>
    <property type="project" value="InterPro"/>
</dbReference>
<accession>A0A2P8DM50</accession>
<dbReference type="EMBL" id="PYGE01000020">
    <property type="protein sequence ID" value="PSK98278.1"/>
    <property type="molecule type" value="Genomic_DNA"/>
</dbReference>
<dbReference type="CDD" id="cd04301">
    <property type="entry name" value="NAT_SF"/>
    <property type="match status" value="1"/>
</dbReference>
<proteinExistence type="predicted"/>
<dbReference type="SUPFAM" id="SSF55729">
    <property type="entry name" value="Acyl-CoA N-acyltransferases (Nat)"/>
    <property type="match status" value="1"/>
</dbReference>
<comment type="caution">
    <text evidence="2">The sequence shown here is derived from an EMBL/GenBank/DDBJ whole genome shotgun (WGS) entry which is preliminary data.</text>
</comment>
<dbReference type="Proteomes" id="UP000243528">
    <property type="component" value="Unassembled WGS sequence"/>
</dbReference>
<protein>
    <submittedName>
        <fullName evidence="2">Acetyltransferase (GNAT) family protein</fullName>
    </submittedName>
</protein>
<dbReference type="Gene3D" id="3.40.630.30">
    <property type="match status" value="1"/>
</dbReference>